<dbReference type="GO" id="GO:0032259">
    <property type="term" value="P:methylation"/>
    <property type="evidence" value="ECO:0007669"/>
    <property type="project" value="UniProtKB-KW"/>
</dbReference>
<evidence type="ECO:0000313" key="4">
    <source>
        <dbReference type="EMBL" id="GAG71289.1"/>
    </source>
</evidence>
<dbReference type="InterPro" id="IPR011005">
    <property type="entry name" value="Dihydropteroate_synth-like_sf"/>
</dbReference>
<proteinExistence type="inferred from homology"/>
<reference evidence="4" key="1">
    <citation type="journal article" date="2014" name="Front. Microbiol.">
        <title>High frequency of phylogenetically diverse reductive dehalogenase-homologous genes in deep subseafloor sedimentary metagenomes.</title>
        <authorList>
            <person name="Kawai M."/>
            <person name="Futagami T."/>
            <person name="Toyoda A."/>
            <person name="Takaki Y."/>
            <person name="Nishi S."/>
            <person name="Hori S."/>
            <person name="Arai W."/>
            <person name="Tsubouchi T."/>
            <person name="Morono Y."/>
            <person name="Uchiyama I."/>
            <person name="Ito T."/>
            <person name="Fujiyama A."/>
            <person name="Inagaki F."/>
            <person name="Takami H."/>
        </authorList>
    </citation>
    <scope>NUCLEOTIDE SEQUENCE</scope>
    <source>
        <strain evidence="4">Expedition CK06-06</strain>
    </source>
</reference>
<keyword evidence="2" id="KW-0489">Methyltransferase</keyword>
<dbReference type="GO" id="GO:0008168">
    <property type="term" value="F:methyltransferase activity"/>
    <property type="evidence" value="ECO:0007669"/>
    <property type="project" value="UniProtKB-KW"/>
</dbReference>
<evidence type="ECO:0008006" key="5">
    <source>
        <dbReference type="Google" id="ProtNLM"/>
    </source>
</evidence>
<evidence type="ECO:0000256" key="3">
    <source>
        <dbReference type="ARBA" id="ARBA00022679"/>
    </source>
</evidence>
<dbReference type="AlphaFoldDB" id="X0ZPF8"/>
<evidence type="ECO:0000256" key="2">
    <source>
        <dbReference type="ARBA" id="ARBA00022603"/>
    </source>
</evidence>
<dbReference type="SUPFAM" id="SSF51717">
    <property type="entry name" value="Dihydropteroate synthetase-like"/>
    <property type="match status" value="1"/>
</dbReference>
<comment type="similarity">
    <text evidence="1">Belongs to the MtrH family.</text>
</comment>
<keyword evidence="3" id="KW-0808">Transferase</keyword>
<gene>
    <name evidence="4" type="ORF">S01H4_15731</name>
</gene>
<dbReference type="Pfam" id="PF02007">
    <property type="entry name" value="MtrH"/>
    <property type="match status" value="1"/>
</dbReference>
<sequence length="300" mass="33100">MLNFEKEQTVAKIDNVSVGGQPGENPVVMVATVFYTNHAALLDEKTGKIDKKLVEQELNEYSEIIEETGMQGIVDVVGGYPEALLKECEFIADIVDYPFLVDGLNDSSRIPAMEGLKDIGLLDRAILNSIDEATSEESLQKLKEIGVKHAVLLTFGNRYIFPQKKIDFLKNTLIKKAQSANIENVLVDTAVLDLPSIGINVETTRLVKSELGLPTGFAPSNAIYGWNFVKKYGDKARCGGIASLMAYCVNAGSDFVLFGPVKFAKCIIPSMSLISAINSYYRKRVLRKEISDRTPLKHIF</sequence>
<name>X0ZPF8_9ZZZZ</name>
<dbReference type="GO" id="GO:0006730">
    <property type="term" value="P:one-carbon metabolic process"/>
    <property type="evidence" value="ECO:0007669"/>
    <property type="project" value="InterPro"/>
</dbReference>
<organism evidence="4">
    <name type="scientific">marine sediment metagenome</name>
    <dbReference type="NCBI Taxonomy" id="412755"/>
    <lineage>
        <taxon>unclassified sequences</taxon>
        <taxon>metagenomes</taxon>
        <taxon>ecological metagenomes</taxon>
    </lineage>
</organism>
<protein>
    <recommendedName>
        <fullName evidence="5">Tetrahydromethanopterin S-methyltransferase subunit H</fullName>
    </recommendedName>
</protein>
<evidence type="ECO:0000256" key="1">
    <source>
        <dbReference type="ARBA" id="ARBA00006230"/>
    </source>
</evidence>
<dbReference type="InterPro" id="IPR023467">
    <property type="entry name" value="MeTrfase_MtrH/MtxH"/>
</dbReference>
<accession>X0ZPF8</accession>
<comment type="caution">
    <text evidence="4">The sequence shown here is derived from an EMBL/GenBank/DDBJ whole genome shotgun (WGS) entry which is preliminary data.</text>
</comment>
<dbReference type="EMBL" id="BART01006893">
    <property type="protein sequence ID" value="GAG71289.1"/>
    <property type="molecule type" value="Genomic_DNA"/>
</dbReference>